<proteinExistence type="predicted"/>
<dbReference type="Proteomes" id="UP000249260">
    <property type="component" value="Unassembled WGS sequence"/>
</dbReference>
<protein>
    <submittedName>
        <fullName evidence="2">Uncharacterized protein</fullName>
    </submittedName>
</protein>
<feature type="transmembrane region" description="Helical" evidence="1">
    <location>
        <begin position="33"/>
        <end position="55"/>
    </location>
</feature>
<evidence type="ECO:0000313" key="2">
    <source>
        <dbReference type="EMBL" id="RAP73540.1"/>
    </source>
</evidence>
<evidence type="ECO:0000313" key="3">
    <source>
        <dbReference type="Proteomes" id="UP000249260"/>
    </source>
</evidence>
<dbReference type="EMBL" id="QLUW01000006">
    <property type="protein sequence ID" value="RAP73540.1"/>
    <property type="molecule type" value="Genomic_DNA"/>
</dbReference>
<organism evidence="2 3">
    <name type="scientific">Paenibacillus montanisoli</name>
    <dbReference type="NCBI Taxonomy" id="2081970"/>
    <lineage>
        <taxon>Bacteria</taxon>
        <taxon>Bacillati</taxon>
        <taxon>Bacillota</taxon>
        <taxon>Bacilli</taxon>
        <taxon>Bacillales</taxon>
        <taxon>Paenibacillaceae</taxon>
        <taxon>Paenibacillus</taxon>
    </lineage>
</organism>
<keyword evidence="3" id="KW-1185">Reference proteome</keyword>
<reference evidence="2 3" key="1">
    <citation type="submission" date="2018-06" db="EMBL/GenBank/DDBJ databases">
        <title>Paenibacillus montanisoli sp. nov., isolated from mountain area soil.</title>
        <authorList>
            <person name="Wu M."/>
        </authorList>
    </citation>
    <scope>NUCLEOTIDE SEQUENCE [LARGE SCALE GENOMIC DNA]</scope>
    <source>
        <strain evidence="2 3">RA17</strain>
    </source>
</reference>
<keyword evidence="1" id="KW-0472">Membrane</keyword>
<keyword evidence="1" id="KW-1133">Transmembrane helix</keyword>
<accession>A0A328TTA9</accession>
<sequence>MMMAIMYVFFVVVLLWIQFKLMKKTAQTKDYVTVGLILSMSVIVGVCLTMGIPLMSPTMMLEKWLSAWVK</sequence>
<comment type="caution">
    <text evidence="2">The sequence shown here is derived from an EMBL/GenBank/DDBJ whole genome shotgun (WGS) entry which is preliminary data.</text>
</comment>
<name>A0A328TTA9_9BACL</name>
<evidence type="ECO:0000256" key="1">
    <source>
        <dbReference type="SAM" id="Phobius"/>
    </source>
</evidence>
<dbReference type="OrthoDB" id="2627590at2"/>
<dbReference type="RefSeq" id="WP_112885124.1">
    <property type="nucleotide sequence ID" value="NZ_QLUW01000006.1"/>
</dbReference>
<dbReference type="AlphaFoldDB" id="A0A328TTA9"/>
<keyword evidence="1" id="KW-0812">Transmembrane</keyword>
<gene>
    <name evidence="2" type="ORF">DL346_24995</name>
</gene>